<feature type="domain" description="VTT" evidence="7">
    <location>
        <begin position="36"/>
        <end position="159"/>
    </location>
</feature>
<keyword evidence="2" id="KW-1003">Cell membrane</keyword>
<dbReference type="RefSeq" id="WP_281804366.1">
    <property type="nucleotide sequence ID" value="NZ_BSEC01000001.1"/>
</dbReference>
<comment type="subcellular location">
    <subcellularLocation>
        <location evidence="1">Cell membrane</location>
        <topology evidence="1">Multi-pass membrane protein</topology>
    </subcellularLocation>
</comment>
<feature type="transmembrane region" description="Helical" evidence="6">
    <location>
        <begin position="47"/>
        <end position="69"/>
    </location>
</feature>
<gene>
    <name evidence="8" type="ORF">LMG27198_33620</name>
</gene>
<evidence type="ECO:0000256" key="3">
    <source>
        <dbReference type="ARBA" id="ARBA00022692"/>
    </source>
</evidence>
<dbReference type="Pfam" id="PF09335">
    <property type="entry name" value="VTT_dom"/>
    <property type="match status" value="1"/>
</dbReference>
<evidence type="ECO:0000256" key="4">
    <source>
        <dbReference type="ARBA" id="ARBA00022989"/>
    </source>
</evidence>
<keyword evidence="9" id="KW-1185">Reference proteome</keyword>
<feature type="transmembrane region" description="Helical" evidence="6">
    <location>
        <begin position="110"/>
        <end position="131"/>
    </location>
</feature>
<dbReference type="AlphaFoldDB" id="A0A9W6LT51"/>
<evidence type="ECO:0000256" key="6">
    <source>
        <dbReference type="SAM" id="Phobius"/>
    </source>
</evidence>
<keyword evidence="3 6" id="KW-0812">Transmembrane</keyword>
<evidence type="ECO:0000256" key="5">
    <source>
        <dbReference type="ARBA" id="ARBA00023136"/>
    </source>
</evidence>
<dbReference type="InterPro" id="IPR051311">
    <property type="entry name" value="DedA_domain"/>
</dbReference>
<dbReference type="GO" id="GO:0005886">
    <property type="term" value="C:plasma membrane"/>
    <property type="evidence" value="ECO:0007669"/>
    <property type="project" value="UniProtKB-SubCell"/>
</dbReference>
<organism evidence="8 9">
    <name type="scientific">Methylocystis echinoides</name>
    <dbReference type="NCBI Taxonomy" id="29468"/>
    <lineage>
        <taxon>Bacteria</taxon>
        <taxon>Pseudomonadati</taxon>
        <taxon>Pseudomonadota</taxon>
        <taxon>Alphaproteobacteria</taxon>
        <taxon>Hyphomicrobiales</taxon>
        <taxon>Methylocystaceae</taxon>
        <taxon>Methylocystis</taxon>
    </lineage>
</organism>
<feature type="transmembrane region" description="Helical" evidence="6">
    <location>
        <begin position="17"/>
        <end position="35"/>
    </location>
</feature>
<evidence type="ECO:0000313" key="9">
    <source>
        <dbReference type="Proteomes" id="UP001144323"/>
    </source>
</evidence>
<protein>
    <recommendedName>
        <fullName evidence="7">VTT domain-containing protein</fullName>
    </recommendedName>
</protein>
<dbReference type="EMBL" id="BSEC01000001">
    <property type="protein sequence ID" value="GLI94370.1"/>
    <property type="molecule type" value="Genomic_DNA"/>
</dbReference>
<sequence length="217" mass="23522">MGHLLDQAQIAALLSTYGYWAIFVVVALESSGLPLPGETMLVGASIYARLSGALSIEAIVLAAAGGAIVGDNIGYWIGREFGYRFLERHGWRVGIGVEKLRLGQYLFYKWGGAIVFFGRFVALLRILAALLAGANHLPILRFFLFNAAGGIVWAMIFGYGAFYLTAGFEKVHGSLAVLGVVAAVGGGFALWRYYKINEARLMREAEQVLAQRSKPAE</sequence>
<dbReference type="PANTHER" id="PTHR42709:SF6">
    <property type="entry name" value="UNDECAPRENYL PHOSPHATE TRANSPORTER A"/>
    <property type="match status" value="1"/>
</dbReference>
<accession>A0A9W6LT51</accession>
<evidence type="ECO:0000313" key="8">
    <source>
        <dbReference type="EMBL" id="GLI94370.1"/>
    </source>
</evidence>
<keyword evidence="4 6" id="KW-1133">Transmembrane helix</keyword>
<evidence type="ECO:0000256" key="2">
    <source>
        <dbReference type="ARBA" id="ARBA00022475"/>
    </source>
</evidence>
<comment type="caution">
    <text evidence="8">The sequence shown here is derived from an EMBL/GenBank/DDBJ whole genome shotgun (WGS) entry which is preliminary data.</text>
</comment>
<evidence type="ECO:0000259" key="7">
    <source>
        <dbReference type="Pfam" id="PF09335"/>
    </source>
</evidence>
<reference evidence="8" key="1">
    <citation type="journal article" date="2023" name="Int. J. Syst. Evol. Microbiol.">
        <title>Methylocystis iwaonis sp. nov., a type II methane-oxidizing bacterium from surface soil of a rice paddy field in Japan, and emended description of the genus Methylocystis (ex Whittenbury et al. 1970) Bowman et al. 1993.</title>
        <authorList>
            <person name="Kaise H."/>
            <person name="Sawadogo J.B."/>
            <person name="Alam M.S."/>
            <person name="Ueno C."/>
            <person name="Dianou D."/>
            <person name="Shinjo R."/>
            <person name="Asakawa S."/>
        </authorList>
    </citation>
    <scope>NUCLEOTIDE SEQUENCE</scope>
    <source>
        <strain evidence="8">LMG27198</strain>
    </source>
</reference>
<dbReference type="PANTHER" id="PTHR42709">
    <property type="entry name" value="ALKALINE PHOSPHATASE LIKE PROTEIN"/>
    <property type="match status" value="1"/>
</dbReference>
<proteinExistence type="predicted"/>
<dbReference type="Proteomes" id="UP001144323">
    <property type="component" value="Unassembled WGS sequence"/>
</dbReference>
<dbReference type="InterPro" id="IPR032816">
    <property type="entry name" value="VTT_dom"/>
</dbReference>
<keyword evidence="5 6" id="KW-0472">Membrane</keyword>
<evidence type="ECO:0000256" key="1">
    <source>
        <dbReference type="ARBA" id="ARBA00004651"/>
    </source>
</evidence>
<feature type="transmembrane region" description="Helical" evidence="6">
    <location>
        <begin position="175"/>
        <end position="194"/>
    </location>
</feature>
<name>A0A9W6LT51_9HYPH</name>
<feature type="transmembrane region" description="Helical" evidence="6">
    <location>
        <begin position="143"/>
        <end position="163"/>
    </location>
</feature>